<evidence type="ECO:0000313" key="1">
    <source>
        <dbReference type="EMBL" id="MCI4382200.1"/>
    </source>
</evidence>
<dbReference type="Proteomes" id="UP000829447">
    <property type="component" value="Linkage Group LG9"/>
</dbReference>
<accession>A0ACC5WV88</accession>
<name>A0ACC5WV88_PANGG</name>
<sequence>EADPSILNAIGEVIINDFTATQLKNATFVTTWFQMRLRPFLSSVSTDFLSSLSSKNFSCETYQIVVKALSSQESLMKVEQKQSVITSFIFPFL</sequence>
<comment type="caution">
    <text evidence="1">The sequence shown here is derived from an EMBL/GenBank/DDBJ whole genome shotgun (WGS) entry which is preliminary data.</text>
</comment>
<reference evidence="1 2" key="1">
    <citation type="journal article" date="2022" name="bioRxiv">
        <title>An ancient truncated duplication of the anti-Mullerian hormone receptor type 2 gene is a potential conserved master sex determinant in the Pangasiidae catfish family.</title>
        <authorList>
            <person name="Wen M."/>
            <person name="Pan Q."/>
            <person name="Jouanno E."/>
            <person name="Montfort J."/>
            <person name="Zahm M."/>
            <person name="Cabau C."/>
            <person name="Klopp C."/>
            <person name="Iampietro C."/>
            <person name="Roques C."/>
            <person name="Bouchez O."/>
            <person name="Castinel A."/>
            <person name="Donnadieu C."/>
            <person name="Parrinello H."/>
            <person name="Poncet C."/>
            <person name="Belmonte E."/>
            <person name="Gautier V."/>
            <person name="Avarre J.-C."/>
            <person name="Dugue R."/>
            <person name="Gustiano R."/>
            <person name="Ha T.T.T."/>
            <person name="Campet M."/>
            <person name="Sriphairoj K."/>
            <person name="Ribolli J."/>
            <person name="de Almeida F.L."/>
            <person name="Desvignes T."/>
            <person name="Postlethwait J.H."/>
            <person name="Bucao C.F."/>
            <person name="Robinson-Rechavi M."/>
            <person name="Bobe J."/>
            <person name="Herpin A."/>
            <person name="Guiguen Y."/>
        </authorList>
    </citation>
    <scope>NUCLEOTIDE SEQUENCE [LARGE SCALE GENOMIC DNA]</scope>
    <source>
        <strain evidence="1">YG-Dec2019</strain>
    </source>
</reference>
<feature type="non-terminal residue" evidence="1">
    <location>
        <position position="93"/>
    </location>
</feature>
<protein>
    <submittedName>
        <fullName evidence="1">Uncharacterized protein</fullName>
    </submittedName>
</protein>
<proteinExistence type="predicted"/>
<organism evidence="1 2">
    <name type="scientific">Pangasianodon gigas</name>
    <name type="common">Mekong giant catfish</name>
    <name type="synonym">Pangasius gigas</name>
    <dbReference type="NCBI Taxonomy" id="30993"/>
    <lineage>
        <taxon>Eukaryota</taxon>
        <taxon>Metazoa</taxon>
        <taxon>Chordata</taxon>
        <taxon>Craniata</taxon>
        <taxon>Vertebrata</taxon>
        <taxon>Euteleostomi</taxon>
        <taxon>Actinopterygii</taxon>
        <taxon>Neopterygii</taxon>
        <taxon>Teleostei</taxon>
        <taxon>Ostariophysi</taxon>
        <taxon>Siluriformes</taxon>
        <taxon>Pangasiidae</taxon>
        <taxon>Pangasianodon</taxon>
    </lineage>
</organism>
<feature type="non-terminal residue" evidence="1">
    <location>
        <position position="1"/>
    </location>
</feature>
<evidence type="ECO:0000313" key="2">
    <source>
        <dbReference type="Proteomes" id="UP000829447"/>
    </source>
</evidence>
<dbReference type="EMBL" id="CM040462">
    <property type="protein sequence ID" value="MCI4382200.1"/>
    <property type="molecule type" value="Genomic_DNA"/>
</dbReference>
<gene>
    <name evidence="1" type="ORF">PGIGA_G00260890</name>
</gene>
<keyword evidence="2" id="KW-1185">Reference proteome</keyword>